<keyword evidence="7" id="KW-1133">Transmembrane helix</keyword>
<evidence type="ECO:0000256" key="4">
    <source>
        <dbReference type="ARBA" id="ARBA00022949"/>
    </source>
</evidence>
<dbReference type="GO" id="GO:0005912">
    <property type="term" value="C:adherens junction"/>
    <property type="evidence" value="ECO:0007669"/>
    <property type="project" value="UniProtKB-SubCell"/>
</dbReference>
<name>A0A8T2PRN0_9TELE</name>
<feature type="transmembrane region" description="Helical" evidence="7">
    <location>
        <begin position="266"/>
        <end position="290"/>
    </location>
</feature>
<dbReference type="SMART" id="SM00408">
    <property type="entry name" value="IGc2"/>
    <property type="match status" value="1"/>
</dbReference>
<dbReference type="SUPFAM" id="SSF48726">
    <property type="entry name" value="Immunoglobulin"/>
    <property type="match status" value="2"/>
</dbReference>
<evidence type="ECO:0000256" key="1">
    <source>
        <dbReference type="ARBA" id="ARBA00004435"/>
    </source>
</evidence>
<dbReference type="InterPro" id="IPR013106">
    <property type="entry name" value="Ig_V-set"/>
</dbReference>
<comment type="subcellular location">
    <subcellularLocation>
        <location evidence="5">Basolateral cell membrane</location>
        <topology evidence="5">Single-pass type I membrane protein</topology>
    </subcellularLocation>
    <subcellularLocation>
        <location evidence="2">Cell junction</location>
        <location evidence="2">Adherens junction</location>
    </subcellularLocation>
    <subcellularLocation>
        <location evidence="1">Cell junction</location>
        <location evidence="1">Tight junction</location>
    </subcellularLocation>
</comment>
<proteinExistence type="predicted"/>
<dbReference type="InterPro" id="IPR052307">
    <property type="entry name" value="EJ_Adhesion_Regulator"/>
</dbReference>
<dbReference type="AlphaFoldDB" id="A0A8T2PRN0"/>
<dbReference type="InterPro" id="IPR013783">
    <property type="entry name" value="Ig-like_fold"/>
</dbReference>
<evidence type="ECO:0000313" key="9">
    <source>
        <dbReference type="EMBL" id="KAG9353951.1"/>
    </source>
</evidence>
<dbReference type="GO" id="GO:0016323">
    <property type="term" value="C:basolateral plasma membrane"/>
    <property type="evidence" value="ECO:0007669"/>
    <property type="project" value="UniProtKB-SubCell"/>
</dbReference>
<feature type="region of interest" description="Disordered" evidence="6">
    <location>
        <begin position="347"/>
        <end position="377"/>
    </location>
</feature>
<evidence type="ECO:0000256" key="2">
    <source>
        <dbReference type="ARBA" id="ARBA00004536"/>
    </source>
</evidence>
<evidence type="ECO:0000256" key="5">
    <source>
        <dbReference type="ARBA" id="ARBA00023768"/>
    </source>
</evidence>
<dbReference type="Proteomes" id="UP000824540">
    <property type="component" value="Unassembled WGS sequence"/>
</dbReference>
<reference evidence="9" key="1">
    <citation type="thesis" date="2021" institute="BYU ScholarsArchive" country="Provo, UT, USA">
        <title>Applications of and Algorithms for Genome Assembly and Genomic Analyses with an Emphasis on Marine Teleosts.</title>
        <authorList>
            <person name="Pickett B.D."/>
        </authorList>
    </citation>
    <scope>NUCLEOTIDE SEQUENCE</scope>
    <source>
        <strain evidence="9">HI-2016</strain>
    </source>
</reference>
<dbReference type="Pfam" id="PF07686">
    <property type="entry name" value="V-set"/>
    <property type="match status" value="1"/>
</dbReference>
<evidence type="ECO:0000256" key="3">
    <source>
        <dbReference type="ARBA" id="ARBA00022427"/>
    </source>
</evidence>
<sequence>MKLTPSNALVCRMLKNKDERRISPFCRTLSAVLCAMAAYLNAGGAMAMEVTSTGPQTIQKAKGESVTLGCMYTAGPTDIGELDIEWSLVSPDMTQKDSLILSFAGGRKWIHGDPSLMKSLDFKAADPSMGDASISISAVEVFHTGTFQCKVKRAPGVDMRKITLLVMERPSVPKCWAEGSESIGGTVSLHCKSSQGSAPLKYLWTKEGKPVTHASVTQNADTGELFISNHSAALAGTYQCEVSNSVGRKQCRYTLRADRPPSRAGVIAGTVVGVLLLLIILLLLICLLICRFGKRCKNKEMANEIREDSPPPASRSQSRNTALYPGISYNSVRSPLPMVDSEFSSVYTDTTKPLKPPSSISAGVSGLKYDSRYGHPV</sequence>
<evidence type="ECO:0000256" key="7">
    <source>
        <dbReference type="SAM" id="Phobius"/>
    </source>
</evidence>
<evidence type="ECO:0000256" key="6">
    <source>
        <dbReference type="SAM" id="MobiDB-lite"/>
    </source>
</evidence>
<dbReference type="PROSITE" id="PS50835">
    <property type="entry name" value="IG_LIKE"/>
    <property type="match status" value="2"/>
</dbReference>
<feature type="domain" description="Ig-like" evidence="8">
    <location>
        <begin position="48"/>
        <end position="163"/>
    </location>
</feature>
<accession>A0A8T2PRN0</accession>
<evidence type="ECO:0000313" key="10">
    <source>
        <dbReference type="Proteomes" id="UP000824540"/>
    </source>
</evidence>
<dbReference type="PANTHER" id="PTHR44468:SF1">
    <property type="entry name" value="V-SET AND IMMUNOGLOBULIN DOMAIN CONTAINING 8A ISOFORM 1"/>
    <property type="match status" value="1"/>
</dbReference>
<dbReference type="InterPro" id="IPR003598">
    <property type="entry name" value="Ig_sub2"/>
</dbReference>
<gene>
    <name evidence="9" type="ORF">JZ751_012075</name>
</gene>
<keyword evidence="7" id="KW-0472">Membrane</keyword>
<dbReference type="Gene3D" id="2.60.40.10">
    <property type="entry name" value="Immunoglobulins"/>
    <property type="match status" value="2"/>
</dbReference>
<comment type="caution">
    <text evidence="9">The sequence shown here is derived from an EMBL/GenBank/DDBJ whole genome shotgun (WGS) entry which is preliminary data.</text>
</comment>
<feature type="domain" description="Ig-like" evidence="8">
    <location>
        <begin position="170"/>
        <end position="256"/>
    </location>
</feature>
<dbReference type="GO" id="GO:0005923">
    <property type="term" value="C:bicellular tight junction"/>
    <property type="evidence" value="ECO:0007669"/>
    <property type="project" value="UniProtKB-SubCell"/>
</dbReference>
<dbReference type="OrthoDB" id="10045577at2759"/>
<dbReference type="InterPro" id="IPR007110">
    <property type="entry name" value="Ig-like_dom"/>
</dbReference>
<dbReference type="SMART" id="SM00409">
    <property type="entry name" value="IG"/>
    <property type="match status" value="2"/>
</dbReference>
<protein>
    <recommendedName>
        <fullName evidence="8">Ig-like domain-containing protein</fullName>
    </recommendedName>
</protein>
<dbReference type="EMBL" id="JAFBMS010000003">
    <property type="protein sequence ID" value="KAG9353951.1"/>
    <property type="molecule type" value="Genomic_DNA"/>
</dbReference>
<dbReference type="InterPro" id="IPR003599">
    <property type="entry name" value="Ig_sub"/>
</dbReference>
<organism evidence="9 10">
    <name type="scientific">Albula glossodonta</name>
    <name type="common">roundjaw bonefish</name>
    <dbReference type="NCBI Taxonomy" id="121402"/>
    <lineage>
        <taxon>Eukaryota</taxon>
        <taxon>Metazoa</taxon>
        <taxon>Chordata</taxon>
        <taxon>Craniata</taxon>
        <taxon>Vertebrata</taxon>
        <taxon>Euteleostomi</taxon>
        <taxon>Actinopterygii</taxon>
        <taxon>Neopterygii</taxon>
        <taxon>Teleostei</taxon>
        <taxon>Albuliformes</taxon>
        <taxon>Albulidae</taxon>
        <taxon>Albula</taxon>
    </lineage>
</organism>
<dbReference type="Pfam" id="PF13927">
    <property type="entry name" value="Ig_3"/>
    <property type="match status" value="1"/>
</dbReference>
<dbReference type="InterPro" id="IPR036179">
    <property type="entry name" value="Ig-like_dom_sf"/>
</dbReference>
<keyword evidence="3" id="KW-0796">Tight junction</keyword>
<evidence type="ECO:0000259" key="8">
    <source>
        <dbReference type="PROSITE" id="PS50835"/>
    </source>
</evidence>
<keyword evidence="4" id="KW-0965">Cell junction</keyword>
<keyword evidence="10" id="KW-1185">Reference proteome</keyword>
<dbReference type="PANTHER" id="PTHR44468">
    <property type="entry name" value="COXSACKIEVIRUS AND ADENOVIRUS RECEPTOR-RELATED"/>
    <property type="match status" value="1"/>
</dbReference>
<keyword evidence="7" id="KW-0812">Transmembrane</keyword>